<dbReference type="Gene3D" id="3.40.390.10">
    <property type="entry name" value="Collagenase (Catalytic Domain)"/>
    <property type="match status" value="1"/>
</dbReference>
<dbReference type="InterPro" id="IPR032625">
    <property type="entry name" value="M64_N"/>
</dbReference>
<protein>
    <submittedName>
        <fullName evidence="3">Peptidase M64</fullName>
    </submittedName>
</protein>
<feature type="domain" description="Peptidase M64 N-terminal" evidence="2">
    <location>
        <begin position="21"/>
        <end position="142"/>
    </location>
</feature>
<evidence type="ECO:0000256" key="1">
    <source>
        <dbReference type="SAM" id="SignalP"/>
    </source>
</evidence>
<organism evidence="3">
    <name type="scientific">Ignavibacterium album</name>
    <dbReference type="NCBI Taxonomy" id="591197"/>
    <lineage>
        <taxon>Bacteria</taxon>
        <taxon>Pseudomonadati</taxon>
        <taxon>Ignavibacteriota</taxon>
        <taxon>Ignavibacteria</taxon>
        <taxon>Ignavibacteriales</taxon>
        <taxon>Ignavibacteriaceae</taxon>
        <taxon>Ignavibacterium</taxon>
    </lineage>
</organism>
<dbReference type="Pfam" id="PF09471">
    <property type="entry name" value="Peptidase_M64"/>
    <property type="match status" value="1"/>
</dbReference>
<evidence type="ECO:0000313" key="3">
    <source>
        <dbReference type="EMBL" id="HGT48608.1"/>
    </source>
</evidence>
<evidence type="ECO:0000259" key="2">
    <source>
        <dbReference type="Pfam" id="PF16217"/>
    </source>
</evidence>
<dbReference type="InterPro" id="IPR038171">
    <property type="entry name" value="M64_N_sf"/>
</dbReference>
<proteinExistence type="predicted"/>
<keyword evidence="1" id="KW-0732">Signal</keyword>
<dbReference type="InterPro" id="IPR019026">
    <property type="entry name" value="Peptidase_M64_IgA"/>
</dbReference>
<name>A0A832G2Y6_9BACT</name>
<dbReference type="EMBL" id="DSVI01000018">
    <property type="protein sequence ID" value="HGT48608.1"/>
    <property type="molecule type" value="Genomic_DNA"/>
</dbReference>
<comment type="caution">
    <text evidence="3">The sequence shown here is derived from an EMBL/GenBank/DDBJ whole genome shotgun (WGS) entry which is preliminary data.</text>
</comment>
<dbReference type="Pfam" id="PF16217">
    <property type="entry name" value="M64_N"/>
    <property type="match status" value="1"/>
</dbReference>
<dbReference type="InterPro" id="IPR024079">
    <property type="entry name" value="MetalloPept_cat_dom_sf"/>
</dbReference>
<sequence>MKKIFLLVVLCTVSFAQSNIKFDDYFFDETMRIDYFHIGSAKSEQFIIDKIYRYGIWAGSINNLIDNLNNGKYYHKIYDASSGKLIYSKGYDTFFGEYASSEKGMKGIEKSYHESAIIPFPKYNIIFAIEKRDESNKMNEIFRTEIDTTSIYIIKDKIVDSSVEIFKPVFNGNPHNKVDIVILAEGYTIEERGKFESDLNRFVGYFFEQEPYKSHKSDFNIYGVFKPSEESGTDLPGADIFVKTILNTTFWSLGSERYLMTEDNKSMRDLAAFVPYDAIYIQVNHPRYGGGGIYNQFCTYTTDNQFAKYLFVHEFGHSFTGLADEYYTSDVAYTDFYKPTVEPIEPNITAILDPKNIKWKKFLSEGIEIPTPWEKEEFDKMSYEWLKERNRLNSYIAELKRKRAPEEQIKSAEDEYAMKDKLQSEKVDKYLQSSKYWGKVGAFEGAGYLPKGLYRPMLDCIMFSKGDKPFCKVCEEAIKEVINSYTE</sequence>
<reference evidence="3" key="1">
    <citation type="journal article" date="2020" name="mSystems">
        <title>Genome- and Community-Level Interaction Insights into Carbon Utilization and Element Cycling Functions of Hydrothermarchaeota in Hydrothermal Sediment.</title>
        <authorList>
            <person name="Zhou Z."/>
            <person name="Liu Y."/>
            <person name="Xu W."/>
            <person name="Pan J."/>
            <person name="Luo Z.H."/>
            <person name="Li M."/>
        </authorList>
    </citation>
    <scope>NUCLEOTIDE SEQUENCE [LARGE SCALE GENOMIC DNA]</scope>
    <source>
        <strain evidence="3">SpSt-500</strain>
    </source>
</reference>
<feature type="chain" id="PRO_5032301783" evidence="1">
    <location>
        <begin position="19"/>
        <end position="487"/>
    </location>
</feature>
<accession>A0A832G2Y6</accession>
<gene>
    <name evidence="3" type="ORF">ENS56_11265</name>
</gene>
<dbReference type="AlphaFoldDB" id="A0A832G2Y6"/>
<dbReference type="GO" id="GO:0008237">
    <property type="term" value="F:metallopeptidase activity"/>
    <property type="evidence" value="ECO:0007669"/>
    <property type="project" value="InterPro"/>
</dbReference>
<feature type="signal peptide" evidence="1">
    <location>
        <begin position="1"/>
        <end position="18"/>
    </location>
</feature>
<dbReference type="Gene3D" id="2.60.40.3250">
    <property type="entry name" value="Peptidase M64, N-terminal domain"/>
    <property type="match status" value="1"/>
</dbReference>